<reference evidence="1" key="1">
    <citation type="submission" date="2017-05" db="UniProtKB">
        <authorList>
            <consortium name="EnsemblMetazoa"/>
        </authorList>
    </citation>
    <scope>IDENTIFICATION</scope>
</reference>
<name>A0A1X7TQ22_AMPQE</name>
<accession>A0A1X7TQ22</accession>
<dbReference type="EnsemblMetazoa" id="Aqu2.1.16990_001">
    <property type="protein sequence ID" value="Aqu2.1.16990_001"/>
    <property type="gene ID" value="Aqu2.1.16990"/>
</dbReference>
<protein>
    <submittedName>
        <fullName evidence="1">Uncharacterized protein</fullName>
    </submittedName>
</protein>
<proteinExistence type="predicted"/>
<evidence type="ECO:0000313" key="1">
    <source>
        <dbReference type="EnsemblMetazoa" id="Aqu2.1.16990_001"/>
    </source>
</evidence>
<organism evidence="1">
    <name type="scientific">Amphimedon queenslandica</name>
    <name type="common">Sponge</name>
    <dbReference type="NCBI Taxonomy" id="400682"/>
    <lineage>
        <taxon>Eukaryota</taxon>
        <taxon>Metazoa</taxon>
        <taxon>Porifera</taxon>
        <taxon>Demospongiae</taxon>
        <taxon>Heteroscleromorpha</taxon>
        <taxon>Haplosclerida</taxon>
        <taxon>Niphatidae</taxon>
        <taxon>Amphimedon</taxon>
    </lineage>
</organism>
<dbReference type="InParanoid" id="A0A1X7TQ22"/>
<dbReference type="AlphaFoldDB" id="A0A1X7TQ22"/>
<sequence length="20" mass="2396">MINVIRLSHVPFFVILRLLD</sequence>